<sequence>MATNTINLPQGFVLDKNAQPNLPQGFIIDKQPQQFGRITAEPVDPEETRQIKQLEFLQQGLQSGQIQPTDPTFFQRLKADLPQITGGTAGALAFERAARPLTQQIPHPLGQAGARLGAVVLGAFIGGAGGKGFQQTFRMAQPGAKAMTLGDIFTEQAIAGIEEAGSELVGRGLAKGAGAIIRPIGRRIITPGAREAAKLLRKSGLGITLAQATDNRLIDLMESIAEGSLLGGGRLQKLRLIKIPAAITKAVGDLSDDFAKSMGRLSGEDVGELLLDTINKKNTAFKRASRSIYTQVDKLVKRSGQIGDIVDVSALKKFAQGRLQAKVRVLRSATGDTLLDSIVNLPDRITFKQASSLRSALLTQTRNMSVTKDVALGITKQLSKMSDNAIDKAGRRLAPEALAMKRFADKFHRQGKEIFNSKIIKSLSRTLADNPEKAVPRIFQKGASKQIRLIRNTVGPETWDALKHGYLETLIAQSKNADGNFIAKSFLNKLADPIRSRIDSIYRGCRN</sequence>
<dbReference type="EMBL" id="LAZR01030213">
    <property type="protein sequence ID" value="KKL57294.1"/>
    <property type="molecule type" value="Genomic_DNA"/>
</dbReference>
<dbReference type="AlphaFoldDB" id="A0A0F9D6V4"/>
<reference evidence="1" key="1">
    <citation type="journal article" date="2015" name="Nature">
        <title>Complex archaea that bridge the gap between prokaryotes and eukaryotes.</title>
        <authorList>
            <person name="Spang A."/>
            <person name="Saw J.H."/>
            <person name="Jorgensen S.L."/>
            <person name="Zaremba-Niedzwiedzka K."/>
            <person name="Martijn J."/>
            <person name="Lind A.E."/>
            <person name="van Eijk R."/>
            <person name="Schleper C."/>
            <person name="Guy L."/>
            <person name="Ettema T.J."/>
        </authorList>
    </citation>
    <scope>NUCLEOTIDE SEQUENCE</scope>
</reference>
<accession>A0A0F9D6V4</accession>
<comment type="caution">
    <text evidence="1">The sequence shown here is derived from an EMBL/GenBank/DDBJ whole genome shotgun (WGS) entry which is preliminary data.</text>
</comment>
<name>A0A0F9D6V4_9ZZZZ</name>
<organism evidence="1">
    <name type="scientific">marine sediment metagenome</name>
    <dbReference type="NCBI Taxonomy" id="412755"/>
    <lineage>
        <taxon>unclassified sequences</taxon>
        <taxon>metagenomes</taxon>
        <taxon>ecological metagenomes</taxon>
    </lineage>
</organism>
<evidence type="ECO:0000313" key="1">
    <source>
        <dbReference type="EMBL" id="KKL57294.1"/>
    </source>
</evidence>
<gene>
    <name evidence="1" type="ORF">LCGC14_2236840</name>
</gene>
<protein>
    <submittedName>
        <fullName evidence="1">Uncharacterized protein</fullName>
    </submittedName>
</protein>
<proteinExistence type="predicted"/>